<reference evidence="2" key="1">
    <citation type="journal article" date="2019" name="Int. J. Syst. Evol. Microbiol.">
        <title>The Global Catalogue of Microorganisms (GCM) 10K type strain sequencing project: providing services to taxonomists for standard genome sequencing and annotation.</title>
        <authorList>
            <consortium name="The Broad Institute Genomics Platform"/>
            <consortium name="The Broad Institute Genome Sequencing Center for Infectious Disease"/>
            <person name="Wu L."/>
            <person name="Ma J."/>
        </authorList>
    </citation>
    <scope>NUCLEOTIDE SEQUENCE [LARGE SCALE GENOMIC DNA]</scope>
    <source>
        <strain evidence="2">CGMCC 1.3240</strain>
    </source>
</reference>
<evidence type="ECO:0000313" key="1">
    <source>
        <dbReference type="EMBL" id="MFC5652679.1"/>
    </source>
</evidence>
<evidence type="ECO:0000313" key="2">
    <source>
        <dbReference type="Proteomes" id="UP001596047"/>
    </source>
</evidence>
<dbReference type="EMBL" id="JBHSOW010000103">
    <property type="protein sequence ID" value="MFC5652679.1"/>
    <property type="molecule type" value="Genomic_DNA"/>
</dbReference>
<name>A0ABW0W6P5_9BACL</name>
<protein>
    <submittedName>
        <fullName evidence="1">Uncharacterized protein</fullName>
    </submittedName>
</protein>
<organism evidence="1 2">
    <name type="scientific">Paenibacillus solisilvae</name>
    <dbReference type="NCBI Taxonomy" id="2486751"/>
    <lineage>
        <taxon>Bacteria</taxon>
        <taxon>Bacillati</taxon>
        <taxon>Bacillota</taxon>
        <taxon>Bacilli</taxon>
        <taxon>Bacillales</taxon>
        <taxon>Paenibacillaceae</taxon>
        <taxon>Paenibacillus</taxon>
    </lineage>
</organism>
<dbReference type="Proteomes" id="UP001596047">
    <property type="component" value="Unassembled WGS sequence"/>
</dbReference>
<proteinExistence type="predicted"/>
<accession>A0ABW0W6P5</accession>
<comment type="caution">
    <text evidence="1">The sequence shown here is derived from an EMBL/GenBank/DDBJ whole genome shotgun (WGS) entry which is preliminary data.</text>
</comment>
<dbReference type="RefSeq" id="WP_379191327.1">
    <property type="nucleotide sequence ID" value="NZ_JBHSOW010000103.1"/>
</dbReference>
<sequence length="158" mass="18040">MNSHNEEEAGSQVKLPQLYALQLERLLAHGLAPSEILELLQTGSEDELAERVNPEVKWERLLTYAKENRAAIEAAVLHGYSFPFITIGGLKSLLAIKFLKLEERDYRFTGQRIEGLQLNPPEYERLRVMVPLYWNFIPADAEQSSDQAAFTIRLEQPS</sequence>
<gene>
    <name evidence="1" type="ORF">ACFPYJ_26885</name>
</gene>
<keyword evidence="2" id="KW-1185">Reference proteome</keyword>